<organism evidence="6 7">
    <name type="scientific">Isoalcanivorax beigongshangi</name>
    <dbReference type="NCBI Taxonomy" id="3238810"/>
    <lineage>
        <taxon>Bacteria</taxon>
        <taxon>Pseudomonadati</taxon>
        <taxon>Pseudomonadota</taxon>
        <taxon>Gammaproteobacteria</taxon>
        <taxon>Oceanospirillales</taxon>
        <taxon>Alcanivoracaceae</taxon>
        <taxon>Isoalcanivorax</taxon>
    </lineage>
</organism>
<dbReference type="Pfam" id="PF00512">
    <property type="entry name" value="HisKA"/>
    <property type="match status" value="1"/>
</dbReference>
<feature type="domain" description="Histidine kinase" evidence="5">
    <location>
        <begin position="193"/>
        <end position="428"/>
    </location>
</feature>
<dbReference type="SUPFAM" id="SSF55874">
    <property type="entry name" value="ATPase domain of HSP90 chaperone/DNA topoisomerase II/histidine kinase"/>
    <property type="match status" value="1"/>
</dbReference>
<dbReference type="RefSeq" id="WP_369454330.1">
    <property type="nucleotide sequence ID" value="NZ_JBGCUO010000001.1"/>
</dbReference>
<dbReference type="Pfam" id="PF02518">
    <property type="entry name" value="HATPase_c"/>
    <property type="match status" value="1"/>
</dbReference>
<dbReference type="CDD" id="cd00082">
    <property type="entry name" value="HisKA"/>
    <property type="match status" value="1"/>
</dbReference>
<dbReference type="CDD" id="cd00075">
    <property type="entry name" value="HATPase"/>
    <property type="match status" value="1"/>
</dbReference>
<dbReference type="InterPro" id="IPR003661">
    <property type="entry name" value="HisK_dim/P_dom"/>
</dbReference>
<comment type="catalytic activity">
    <reaction evidence="1">
        <text>ATP + protein L-histidine = ADP + protein N-phospho-L-histidine.</text>
        <dbReference type="EC" id="2.7.13.3"/>
    </reaction>
</comment>
<sequence>MLARLQKSVEYSAHHARHNARMVGWLGIITFPTYYFVWHYFFPQPYENFTLRAVGMALCIPLFFYQQWPARLVGQVYWHWMAALLYTLPFFFTYMLLRNDLNLVWSMSTLAALFLLVIAVNDWLLVILLYITGSLLAWVCFAIGGDVDAEVVARYLQQLPIYIFVVVAGGTFNHSSNMLKEERLNAHAAVGRNIAHELRTPLAGMKGATDGLIRFLPDLVNAQRLAEAANLPVRRIRAGHLDQLSDVARSIRDEIDYANTIIDMLLLSAEQSSIKTDNFTFYGMHDTVRHALERFPFNSSRDRALVNWEGGEDFRYFGSNLLMTHVLFNLIKNALHSINQAGRGEIMVRTATGPQYNTLTFMDTGPGIAPEALKHIFDYFYTSNTVDQGNGLGLSFCKLVMESLGGRIACESVQGQFTLFEMRFPKEPAT</sequence>
<evidence type="ECO:0000313" key="6">
    <source>
        <dbReference type="EMBL" id="MEY1661092.1"/>
    </source>
</evidence>
<reference evidence="6 7" key="1">
    <citation type="submission" date="2024-07" db="EMBL/GenBank/DDBJ databases">
        <authorList>
            <person name="Ren Q."/>
        </authorList>
    </citation>
    <scope>NUCLEOTIDE SEQUENCE [LARGE SCALE GENOMIC DNA]</scope>
    <source>
        <strain evidence="6 7">REN37</strain>
    </source>
</reference>
<evidence type="ECO:0000256" key="1">
    <source>
        <dbReference type="ARBA" id="ARBA00000085"/>
    </source>
</evidence>
<dbReference type="SMART" id="SM00387">
    <property type="entry name" value="HATPase_c"/>
    <property type="match status" value="1"/>
</dbReference>
<dbReference type="PANTHER" id="PTHR43547:SF2">
    <property type="entry name" value="HYBRID SIGNAL TRANSDUCTION HISTIDINE KINASE C"/>
    <property type="match status" value="1"/>
</dbReference>
<accession>A0ABV4AF71</accession>
<dbReference type="InterPro" id="IPR036890">
    <property type="entry name" value="HATPase_C_sf"/>
</dbReference>
<keyword evidence="6" id="KW-0418">Kinase</keyword>
<dbReference type="InterPro" id="IPR003594">
    <property type="entry name" value="HATPase_dom"/>
</dbReference>
<keyword evidence="4" id="KW-0812">Transmembrane</keyword>
<evidence type="ECO:0000313" key="7">
    <source>
        <dbReference type="Proteomes" id="UP001562065"/>
    </source>
</evidence>
<dbReference type="GO" id="GO:0016301">
    <property type="term" value="F:kinase activity"/>
    <property type="evidence" value="ECO:0007669"/>
    <property type="project" value="UniProtKB-KW"/>
</dbReference>
<dbReference type="PANTHER" id="PTHR43547">
    <property type="entry name" value="TWO-COMPONENT HISTIDINE KINASE"/>
    <property type="match status" value="1"/>
</dbReference>
<protein>
    <recommendedName>
        <fullName evidence="2">histidine kinase</fullName>
        <ecNumber evidence="2">2.7.13.3</ecNumber>
    </recommendedName>
</protein>
<dbReference type="EMBL" id="JBGCUO010000001">
    <property type="protein sequence ID" value="MEY1661092.1"/>
    <property type="molecule type" value="Genomic_DNA"/>
</dbReference>
<gene>
    <name evidence="6" type="ORF">AB5I84_02895</name>
</gene>
<dbReference type="Gene3D" id="1.10.287.130">
    <property type="match status" value="1"/>
</dbReference>
<feature type="transmembrane region" description="Helical" evidence="4">
    <location>
        <begin position="20"/>
        <end position="37"/>
    </location>
</feature>
<dbReference type="Proteomes" id="UP001562065">
    <property type="component" value="Unassembled WGS sequence"/>
</dbReference>
<dbReference type="EC" id="2.7.13.3" evidence="2"/>
<dbReference type="SUPFAM" id="SSF47384">
    <property type="entry name" value="Homodimeric domain of signal transducing histidine kinase"/>
    <property type="match status" value="1"/>
</dbReference>
<comment type="caution">
    <text evidence="6">The sequence shown here is derived from an EMBL/GenBank/DDBJ whole genome shotgun (WGS) entry which is preliminary data.</text>
</comment>
<feature type="transmembrane region" description="Helical" evidence="4">
    <location>
        <begin position="103"/>
        <end position="120"/>
    </location>
</feature>
<evidence type="ECO:0000256" key="2">
    <source>
        <dbReference type="ARBA" id="ARBA00012438"/>
    </source>
</evidence>
<keyword evidence="4" id="KW-1133">Transmembrane helix</keyword>
<keyword evidence="6" id="KW-0808">Transferase</keyword>
<dbReference type="InterPro" id="IPR005467">
    <property type="entry name" value="His_kinase_dom"/>
</dbReference>
<feature type="transmembrane region" description="Helical" evidence="4">
    <location>
        <begin position="49"/>
        <end position="65"/>
    </location>
</feature>
<keyword evidence="7" id="KW-1185">Reference proteome</keyword>
<proteinExistence type="predicted"/>
<name>A0ABV4AF71_9GAMM</name>
<dbReference type="InterPro" id="IPR004358">
    <property type="entry name" value="Sig_transdc_His_kin-like_C"/>
</dbReference>
<feature type="transmembrane region" description="Helical" evidence="4">
    <location>
        <begin position="127"/>
        <end position="144"/>
    </location>
</feature>
<dbReference type="Gene3D" id="3.30.565.10">
    <property type="entry name" value="Histidine kinase-like ATPase, C-terminal domain"/>
    <property type="match status" value="1"/>
</dbReference>
<dbReference type="InterPro" id="IPR036097">
    <property type="entry name" value="HisK_dim/P_sf"/>
</dbReference>
<feature type="transmembrane region" description="Helical" evidence="4">
    <location>
        <begin position="156"/>
        <end position="173"/>
    </location>
</feature>
<dbReference type="PROSITE" id="PS50109">
    <property type="entry name" value="HIS_KIN"/>
    <property type="match status" value="1"/>
</dbReference>
<evidence type="ECO:0000256" key="4">
    <source>
        <dbReference type="SAM" id="Phobius"/>
    </source>
</evidence>
<evidence type="ECO:0000259" key="5">
    <source>
        <dbReference type="PROSITE" id="PS50109"/>
    </source>
</evidence>
<evidence type="ECO:0000256" key="3">
    <source>
        <dbReference type="ARBA" id="ARBA00022553"/>
    </source>
</evidence>
<keyword evidence="4" id="KW-0472">Membrane</keyword>
<dbReference type="PRINTS" id="PR00344">
    <property type="entry name" value="BCTRLSENSOR"/>
</dbReference>
<feature type="transmembrane region" description="Helical" evidence="4">
    <location>
        <begin position="77"/>
        <end position="97"/>
    </location>
</feature>
<keyword evidence="3" id="KW-0597">Phosphoprotein</keyword>
<dbReference type="SMART" id="SM00388">
    <property type="entry name" value="HisKA"/>
    <property type="match status" value="1"/>
</dbReference>